<gene>
    <name evidence="1" type="ORF">GCM10009839_16360</name>
</gene>
<reference evidence="2" key="1">
    <citation type="journal article" date="2019" name="Int. J. Syst. Evol. Microbiol.">
        <title>The Global Catalogue of Microorganisms (GCM) 10K type strain sequencing project: providing services to taxonomists for standard genome sequencing and annotation.</title>
        <authorList>
            <consortium name="The Broad Institute Genomics Platform"/>
            <consortium name="The Broad Institute Genome Sequencing Center for Infectious Disease"/>
            <person name="Wu L."/>
            <person name="Ma J."/>
        </authorList>
    </citation>
    <scope>NUCLEOTIDE SEQUENCE [LARGE SCALE GENOMIC DNA]</scope>
    <source>
        <strain evidence="2">JCM 16014</strain>
    </source>
</reference>
<dbReference type="EMBL" id="BAAAQN010000007">
    <property type="protein sequence ID" value="GAA2020390.1"/>
    <property type="molecule type" value="Genomic_DNA"/>
</dbReference>
<dbReference type="RefSeq" id="WP_344664901.1">
    <property type="nucleotide sequence ID" value="NZ_BAAAQN010000007.1"/>
</dbReference>
<name>A0ABP5FB40_9ACTN</name>
<evidence type="ECO:0000313" key="1">
    <source>
        <dbReference type="EMBL" id="GAA2020390.1"/>
    </source>
</evidence>
<sequence>MNNLKTVLRRRPSRKAGIRYDPYFADPEKVEDDYRRLRRGDG</sequence>
<protein>
    <submittedName>
        <fullName evidence="1">Uncharacterized protein</fullName>
    </submittedName>
</protein>
<evidence type="ECO:0000313" key="2">
    <source>
        <dbReference type="Proteomes" id="UP001500751"/>
    </source>
</evidence>
<proteinExistence type="predicted"/>
<dbReference type="Proteomes" id="UP001500751">
    <property type="component" value="Unassembled WGS sequence"/>
</dbReference>
<organism evidence="1 2">
    <name type="scientific">Catenulispora yoronensis</name>
    <dbReference type="NCBI Taxonomy" id="450799"/>
    <lineage>
        <taxon>Bacteria</taxon>
        <taxon>Bacillati</taxon>
        <taxon>Actinomycetota</taxon>
        <taxon>Actinomycetes</taxon>
        <taxon>Catenulisporales</taxon>
        <taxon>Catenulisporaceae</taxon>
        <taxon>Catenulispora</taxon>
    </lineage>
</organism>
<keyword evidence="2" id="KW-1185">Reference proteome</keyword>
<accession>A0ABP5FB40</accession>
<comment type="caution">
    <text evidence="1">The sequence shown here is derived from an EMBL/GenBank/DDBJ whole genome shotgun (WGS) entry which is preliminary data.</text>
</comment>